<feature type="domain" description="VOC" evidence="1">
    <location>
        <begin position="136"/>
        <end position="249"/>
    </location>
</feature>
<dbReference type="PANTHER" id="PTHR33993">
    <property type="entry name" value="GLYOXALASE-RELATED"/>
    <property type="match status" value="1"/>
</dbReference>
<dbReference type="Proteomes" id="UP000184096">
    <property type="component" value="Chromosome I"/>
</dbReference>
<name>A0A1M7UIY0_9BRAD</name>
<feature type="domain" description="VOC" evidence="1">
    <location>
        <begin position="5"/>
        <end position="121"/>
    </location>
</feature>
<dbReference type="CDD" id="cd07247">
    <property type="entry name" value="SgaA_N_like"/>
    <property type="match status" value="2"/>
</dbReference>
<dbReference type="RefSeq" id="WP_072822439.1">
    <property type="nucleotide sequence ID" value="NZ_LT670849.1"/>
</dbReference>
<dbReference type="InterPro" id="IPR004360">
    <property type="entry name" value="Glyas_Fos-R_dOase_dom"/>
</dbReference>
<evidence type="ECO:0000259" key="1">
    <source>
        <dbReference type="PROSITE" id="PS51819"/>
    </source>
</evidence>
<sequence length="252" mass="26865">MKQGDFVWYELATTELDAAQRFYEHATAAWSIVPMDMPGMDYRIANVGGRGVGGLMPILPEMQGQSPSWRGYINVNDVDAMAVRVKGAGGAVHYGPDDIPEVGRFAVCADPQGAMFMIFKGSGEPPADLSPETPGAVGWHELYTSDWQAGWSFYSGLFGWEKAIAVDMGGGGTYQTFNINGVHAGGMMNLPGEPPAWLFYITVDDIKAAAKRITDSGAIILNGPMEVPGGSWIVQARDPQGAAFAISGPNKG</sequence>
<dbReference type="InterPro" id="IPR037523">
    <property type="entry name" value="VOC_core"/>
</dbReference>
<accession>A0A1M7UIY0</accession>
<protein>
    <recommendedName>
        <fullName evidence="1">VOC domain-containing protein</fullName>
    </recommendedName>
</protein>
<dbReference type="InterPro" id="IPR052164">
    <property type="entry name" value="Anthracycline_SecMetBiosynth"/>
</dbReference>
<proteinExistence type="predicted"/>
<dbReference type="PANTHER" id="PTHR33993:SF14">
    <property type="entry name" value="GB|AAF24581.1"/>
    <property type="match status" value="1"/>
</dbReference>
<dbReference type="SUPFAM" id="SSF54593">
    <property type="entry name" value="Glyoxalase/Bleomycin resistance protein/Dihydroxybiphenyl dioxygenase"/>
    <property type="match status" value="2"/>
</dbReference>
<organism evidence="2 3">
    <name type="scientific">Bradyrhizobium erythrophlei</name>
    <dbReference type="NCBI Taxonomy" id="1437360"/>
    <lineage>
        <taxon>Bacteria</taxon>
        <taxon>Pseudomonadati</taxon>
        <taxon>Pseudomonadota</taxon>
        <taxon>Alphaproteobacteria</taxon>
        <taxon>Hyphomicrobiales</taxon>
        <taxon>Nitrobacteraceae</taxon>
        <taxon>Bradyrhizobium</taxon>
    </lineage>
</organism>
<dbReference type="AlphaFoldDB" id="A0A1M7UIY0"/>
<dbReference type="OrthoDB" id="9793039at2"/>
<gene>
    <name evidence="2" type="ORF">SAMN05444170_5345</name>
</gene>
<dbReference type="EMBL" id="LT670849">
    <property type="protein sequence ID" value="SHN82962.1"/>
    <property type="molecule type" value="Genomic_DNA"/>
</dbReference>
<dbReference type="InterPro" id="IPR029068">
    <property type="entry name" value="Glyas_Bleomycin-R_OHBP_Dase"/>
</dbReference>
<reference evidence="3" key="1">
    <citation type="submission" date="2016-11" db="EMBL/GenBank/DDBJ databases">
        <authorList>
            <person name="Varghese N."/>
            <person name="Submissions S."/>
        </authorList>
    </citation>
    <scope>NUCLEOTIDE SEQUENCE [LARGE SCALE GENOMIC DNA]</scope>
    <source>
        <strain evidence="3">GAS401</strain>
    </source>
</reference>
<dbReference type="Pfam" id="PF00903">
    <property type="entry name" value="Glyoxalase"/>
    <property type="match status" value="2"/>
</dbReference>
<dbReference type="Gene3D" id="3.10.180.10">
    <property type="entry name" value="2,3-Dihydroxybiphenyl 1,2-Dioxygenase, domain 1"/>
    <property type="match status" value="2"/>
</dbReference>
<keyword evidence="3" id="KW-1185">Reference proteome</keyword>
<evidence type="ECO:0000313" key="3">
    <source>
        <dbReference type="Proteomes" id="UP000184096"/>
    </source>
</evidence>
<dbReference type="PROSITE" id="PS51819">
    <property type="entry name" value="VOC"/>
    <property type="match status" value="2"/>
</dbReference>
<evidence type="ECO:0000313" key="2">
    <source>
        <dbReference type="EMBL" id="SHN82962.1"/>
    </source>
</evidence>